<dbReference type="Gene3D" id="1.20.120.310">
    <property type="entry name" value="ERV/ALR sulfhydryl oxidase domain"/>
    <property type="match status" value="1"/>
</dbReference>
<dbReference type="GO" id="GO:0050660">
    <property type="term" value="F:flavin adenine dinucleotide binding"/>
    <property type="evidence" value="ECO:0007669"/>
    <property type="project" value="TreeGrafter"/>
</dbReference>
<proteinExistence type="predicted"/>
<evidence type="ECO:0000256" key="4">
    <source>
        <dbReference type="ARBA" id="ARBA00023002"/>
    </source>
</evidence>
<dbReference type="AlphaFoldDB" id="A0AAX4P518"/>
<comment type="cofactor">
    <cofactor evidence="1 6">
        <name>FAD</name>
        <dbReference type="ChEBI" id="CHEBI:57692"/>
    </cofactor>
</comment>
<evidence type="ECO:0000313" key="10">
    <source>
        <dbReference type="Proteomes" id="UP001472866"/>
    </source>
</evidence>
<keyword evidence="4 6" id="KW-0560">Oxidoreductase</keyword>
<keyword evidence="2 6" id="KW-0285">Flavoprotein</keyword>
<keyword evidence="10" id="KW-1185">Reference proteome</keyword>
<feature type="region of interest" description="Disordered" evidence="7">
    <location>
        <begin position="26"/>
        <end position="47"/>
    </location>
</feature>
<organism evidence="9 10">
    <name type="scientific">Chloropicon roscoffensis</name>
    <dbReference type="NCBI Taxonomy" id="1461544"/>
    <lineage>
        <taxon>Eukaryota</taxon>
        <taxon>Viridiplantae</taxon>
        <taxon>Chlorophyta</taxon>
        <taxon>Chloropicophyceae</taxon>
        <taxon>Chloropicales</taxon>
        <taxon>Chloropicaceae</taxon>
        <taxon>Chloropicon</taxon>
    </lineage>
</organism>
<accession>A0AAX4P518</accession>
<dbReference type="EC" id="1.8.3.2" evidence="6"/>
<feature type="domain" description="ERV/ALR sulfhydryl oxidase" evidence="8">
    <location>
        <begin position="69"/>
        <end position="172"/>
    </location>
</feature>
<evidence type="ECO:0000256" key="6">
    <source>
        <dbReference type="RuleBase" id="RU371123"/>
    </source>
</evidence>
<dbReference type="SUPFAM" id="SSF69000">
    <property type="entry name" value="FAD-dependent thiol oxidase"/>
    <property type="match status" value="1"/>
</dbReference>
<keyword evidence="3 6" id="KW-0274">FAD</keyword>
<feature type="compositionally biased region" description="Low complexity" evidence="7">
    <location>
        <begin position="29"/>
        <end position="40"/>
    </location>
</feature>
<protein>
    <recommendedName>
        <fullName evidence="6">Sulfhydryl oxidase</fullName>
        <ecNumber evidence="6">1.8.3.2</ecNumber>
    </recommendedName>
</protein>
<sequence length="196" mass="21985">MNQEVDPTACEETACRTKVDLFRQLRGASSSSSSSSSSPSGTTTPRSELIALYQSRKDAVLQRPGQGECPPDREELGRATWALMHSVAAYYPHQPNVEDKRAARGLVSAIARLYPCSHCREDFRTEIERSPPKVESQEEFSRWVCEQHNAVNDKLGRQAFTCGDSGALRERWRFGSERCRESWRGEETAGESLGQE</sequence>
<dbReference type="InterPro" id="IPR039799">
    <property type="entry name" value="ALR/ERV"/>
</dbReference>
<dbReference type="Proteomes" id="UP001472866">
    <property type="component" value="Chromosome 03"/>
</dbReference>
<dbReference type="Pfam" id="PF04777">
    <property type="entry name" value="Evr1_Alr"/>
    <property type="match status" value="1"/>
</dbReference>
<dbReference type="InterPro" id="IPR036774">
    <property type="entry name" value="ERV/ALR_sulphydryl_oxid_sf"/>
</dbReference>
<evidence type="ECO:0000259" key="8">
    <source>
        <dbReference type="PROSITE" id="PS51324"/>
    </source>
</evidence>
<dbReference type="PANTHER" id="PTHR12645:SF0">
    <property type="entry name" value="FAD-LINKED SULFHYDRYL OXIDASE ALR"/>
    <property type="match status" value="1"/>
</dbReference>
<comment type="catalytic activity">
    <reaction evidence="6">
        <text>2 R'C(R)SH + O2 = R'C(R)S-S(R)CR' + H2O2</text>
        <dbReference type="Rhea" id="RHEA:17357"/>
        <dbReference type="ChEBI" id="CHEBI:15379"/>
        <dbReference type="ChEBI" id="CHEBI:16240"/>
        <dbReference type="ChEBI" id="CHEBI:16520"/>
        <dbReference type="ChEBI" id="CHEBI:17412"/>
        <dbReference type="EC" id="1.8.3.2"/>
    </reaction>
</comment>
<name>A0AAX4P518_9CHLO</name>
<evidence type="ECO:0000256" key="5">
    <source>
        <dbReference type="ARBA" id="ARBA00023157"/>
    </source>
</evidence>
<evidence type="ECO:0000256" key="2">
    <source>
        <dbReference type="ARBA" id="ARBA00022630"/>
    </source>
</evidence>
<dbReference type="PROSITE" id="PS51324">
    <property type="entry name" value="ERV_ALR"/>
    <property type="match status" value="1"/>
</dbReference>
<evidence type="ECO:0000256" key="7">
    <source>
        <dbReference type="SAM" id="MobiDB-lite"/>
    </source>
</evidence>
<dbReference type="PANTHER" id="PTHR12645">
    <property type="entry name" value="ALR/ERV"/>
    <property type="match status" value="1"/>
</dbReference>
<keyword evidence="5" id="KW-1015">Disulfide bond</keyword>
<gene>
    <name evidence="9" type="ORF">HKI87_03g26770</name>
</gene>
<reference evidence="9 10" key="1">
    <citation type="submission" date="2024-03" db="EMBL/GenBank/DDBJ databases">
        <title>Complete genome sequence of the green alga Chloropicon roscoffensis RCC1871.</title>
        <authorList>
            <person name="Lemieux C."/>
            <person name="Pombert J.-F."/>
            <person name="Otis C."/>
            <person name="Turmel M."/>
        </authorList>
    </citation>
    <scope>NUCLEOTIDE SEQUENCE [LARGE SCALE GENOMIC DNA]</scope>
    <source>
        <strain evidence="9 10">RCC1871</strain>
    </source>
</reference>
<evidence type="ECO:0000313" key="9">
    <source>
        <dbReference type="EMBL" id="WZN61143.1"/>
    </source>
</evidence>
<dbReference type="GO" id="GO:0005739">
    <property type="term" value="C:mitochondrion"/>
    <property type="evidence" value="ECO:0007669"/>
    <property type="project" value="TreeGrafter"/>
</dbReference>
<dbReference type="GO" id="GO:0016971">
    <property type="term" value="F:flavin-dependent sulfhydryl oxidase activity"/>
    <property type="evidence" value="ECO:0007669"/>
    <property type="project" value="InterPro"/>
</dbReference>
<evidence type="ECO:0000256" key="3">
    <source>
        <dbReference type="ARBA" id="ARBA00022827"/>
    </source>
</evidence>
<evidence type="ECO:0000256" key="1">
    <source>
        <dbReference type="ARBA" id="ARBA00001974"/>
    </source>
</evidence>
<dbReference type="EMBL" id="CP151503">
    <property type="protein sequence ID" value="WZN61143.1"/>
    <property type="molecule type" value="Genomic_DNA"/>
</dbReference>
<dbReference type="InterPro" id="IPR017905">
    <property type="entry name" value="ERV/ALR_sulphydryl_oxidase"/>
</dbReference>